<comment type="catalytic activity">
    <reaction evidence="9">
        <text>(6R)-5,10-methylene-5,6,7,8-tetrahydrofolate + D-alanine + H2O = 2-methylserine + (6S)-5,6,7,8-tetrahydrofolate</text>
        <dbReference type="Rhea" id="RHEA:10064"/>
        <dbReference type="ChEBI" id="CHEBI:15377"/>
        <dbReference type="ChEBI" id="CHEBI:15636"/>
        <dbReference type="ChEBI" id="CHEBI:57416"/>
        <dbReference type="ChEBI" id="CHEBI:57453"/>
        <dbReference type="ChEBI" id="CHEBI:58275"/>
        <dbReference type="EC" id="2.1.2.7"/>
    </reaction>
</comment>
<evidence type="ECO:0000256" key="1">
    <source>
        <dbReference type="ARBA" id="ARBA00001933"/>
    </source>
</evidence>
<dbReference type="PIRSF" id="PIRSF000412">
    <property type="entry name" value="SHMT"/>
    <property type="match status" value="1"/>
</dbReference>
<comment type="caution">
    <text evidence="12">The sequence shown here is derived from an EMBL/GenBank/DDBJ whole genome shotgun (WGS) entry which is preliminary data.</text>
</comment>
<comment type="pathway">
    <text evidence="9">One-carbon metabolism; tetrahydrofolate interconversion.</text>
</comment>
<dbReference type="GO" id="GO:0019264">
    <property type="term" value="P:glycine biosynthetic process from serine"/>
    <property type="evidence" value="ECO:0007669"/>
    <property type="project" value="InterPro"/>
</dbReference>
<keyword evidence="12" id="KW-0489">Methyltransferase</keyword>
<protein>
    <recommendedName>
        <fullName evidence="9">2-methylserine hydroxymethyltransferase</fullName>
        <shortName evidence="9">MSHMT</shortName>
        <ecNumber evidence="9">2.1.2.7</ecNumber>
    </recommendedName>
    <alternativeName>
        <fullName evidence="9">Alpha-methylserine hydroxymethyltransferase</fullName>
    </alternativeName>
    <alternativeName>
        <fullName evidence="9">D-alanine 2-hydroxymethyltransferase</fullName>
    </alternativeName>
</protein>
<dbReference type="Pfam" id="PF00464">
    <property type="entry name" value="SHMT"/>
    <property type="match status" value="1"/>
</dbReference>
<comment type="caution">
    <text evidence="9">Lacks conserved residue(s) required for the propagation of feature annotation.</text>
</comment>
<evidence type="ECO:0000256" key="5">
    <source>
        <dbReference type="ARBA" id="ARBA00022490"/>
    </source>
</evidence>
<evidence type="ECO:0000256" key="10">
    <source>
        <dbReference type="PIRSR" id="PIRSR000412-50"/>
    </source>
</evidence>
<dbReference type="FunFam" id="3.40.640.10:FF:000001">
    <property type="entry name" value="Serine hydroxymethyltransferase"/>
    <property type="match status" value="1"/>
</dbReference>
<dbReference type="SUPFAM" id="SSF53383">
    <property type="entry name" value="PLP-dependent transferases"/>
    <property type="match status" value="1"/>
</dbReference>
<dbReference type="GO" id="GO:0004372">
    <property type="term" value="F:glycine hydroxymethyltransferase activity"/>
    <property type="evidence" value="ECO:0007669"/>
    <property type="project" value="InterPro"/>
</dbReference>
<evidence type="ECO:0000256" key="6">
    <source>
        <dbReference type="ARBA" id="ARBA00022563"/>
    </source>
</evidence>
<comment type="cofactor">
    <cofactor evidence="1 9 10">
        <name>pyridoxal 5'-phosphate</name>
        <dbReference type="ChEBI" id="CHEBI:597326"/>
    </cofactor>
</comment>
<evidence type="ECO:0000256" key="2">
    <source>
        <dbReference type="ARBA" id="ARBA00004496"/>
    </source>
</evidence>
<comment type="subunit">
    <text evidence="4 9">Homodimer.</text>
</comment>
<dbReference type="InterPro" id="IPR039429">
    <property type="entry name" value="SHMT-like_dom"/>
</dbReference>
<evidence type="ECO:0000313" key="12">
    <source>
        <dbReference type="EMBL" id="OGD23302.1"/>
    </source>
</evidence>
<dbReference type="Gene3D" id="3.40.640.10">
    <property type="entry name" value="Type I PLP-dependent aspartate aminotransferase-like (Major domain)"/>
    <property type="match status" value="1"/>
</dbReference>
<dbReference type="GO" id="GO:0032259">
    <property type="term" value="P:methylation"/>
    <property type="evidence" value="ECO:0007669"/>
    <property type="project" value="UniProtKB-KW"/>
</dbReference>
<dbReference type="InterPro" id="IPR015421">
    <property type="entry name" value="PyrdxlP-dep_Trfase_major"/>
</dbReference>
<dbReference type="NCBIfam" id="NF000586">
    <property type="entry name" value="PRK00011.1"/>
    <property type="match status" value="1"/>
</dbReference>
<keyword evidence="5 9" id="KW-0963">Cytoplasm</keyword>
<reference evidence="12 13" key="1">
    <citation type="journal article" date="2016" name="Nat. Commun.">
        <title>Thousands of microbial genomes shed light on interconnected biogeochemical processes in an aquifer system.</title>
        <authorList>
            <person name="Anantharaman K."/>
            <person name="Brown C.T."/>
            <person name="Hug L.A."/>
            <person name="Sharon I."/>
            <person name="Castelle C.J."/>
            <person name="Probst A.J."/>
            <person name="Thomas B.C."/>
            <person name="Singh A."/>
            <person name="Wilkins M.J."/>
            <person name="Karaoz U."/>
            <person name="Brodie E.L."/>
            <person name="Williams K.H."/>
            <person name="Hubbard S.S."/>
            <person name="Banfield J.F."/>
        </authorList>
    </citation>
    <scope>NUCLEOTIDE SEQUENCE [LARGE SCALE GENOMIC DNA]</scope>
</reference>
<evidence type="ECO:0000256" key="9">
    <source>
        <dbReference type="HAMAP-Rule" id="MF_00051"/>
    </source>
</evidence>
<dbReference type="EC" id="2.1.2.7" evidence="9"/>
<comment type="function">
    <text evidence="9">Catalyzes the reversible interconversion of alpha-methyl-L-serine to D-alanine with tetrahydrofolate (THF) serving as the one-carbon carrier.</text>
</comment>
<feature type="site" description="Plays an important role in substrate specificity" evidence="9">
    <location>
        <position position="228"/>
    </location>
</feature>
<evidence type="ECO:0000256" key="7">
    <source>
        <dbReference type="ARBA" id="ARBA00022679"/>
    </source>
</evidence>
<dbReference type="UniPathway" id="UPA00193"/>
<feature type="binding site" evidence="9">
    <location>
        <position position="243"/>
    </location>
    <ligand>
        <name>(6S)-5,6,7,8-tetrahydrofolate</name>
        <dbReference type="ChEBI" id="CHEBI:57453"/>
    </ligand>
</feature>
<feature type="domain" description="Serine hydroxymethyltransferase-like" evidence="11">
    <location>
        <begin position="10"/>
        <end position="383"/>
    </location>
</feature>
<dbReference type="GO" id="GO:0030170">
    <property type="term" value="F:pyridoxal phosphate binding"/>
    <property type="evidence" value="ECO:0007669"/>
    <property type="project" value="UniProtKB-UniRule"/>
</dbReference>
<evidence type="ECO:0000259" key="11">
    <source>
        <dbReference type="Pfam" id="PF00464"/>
    </source>
</evidence>
<dbReference type="PANTHER" id="PTHR11680:SF35">
    <property type="entry name" value="SERINE HYDROXYMETHYLTRANSFERASE 1"/>
    <property type="match status" value="1"/>
</dbReference>
<dbReference type="Proteomes" id="UP000176639">
    <property type="component" value="Unassembled WGS sequence"/>
</dbReference>
<keyword evidence="7 9" id="KW-0808">Transferase</keyword>
<sequence>MIPRHHLPIVDPELDALIVQEEKRQHDGLLMIASENLASDAVLEAAGTVLTNKYAEGYPGKRYYTGAQYIDQIEQLAIDRAKKLFGAEHANVQPNAGSGANLACYFALLEPGDTILAMNLSHGGHLTHGHPVSLSGKLFHFVHYGVEQDTEMINMDNVAALAREVKPKLILSGFTSYPRAVPFSRFAEIAREVGAYAMADMSHIAGLVVGGVHESPVPTHDVVMTTTTKTLRGPRSAIILCKEQFAKQIDKMVFPGMQGGPLEHIIAAKAVCFKEAMTDEYKKYQQQIAINAKVLAETLMAEGLRLVSGGTDTHLMIIDCTPLGISGKQGADTLAECGIYANFNMIPFDTRKPADPSGIRLGTPALTARGMKEPEMKVIGKLIADLLKNPTDEQKEKTKGTVREMTSK</sequence>
<dbReference type="InterPro" id="IPR015422">
    <property type="entry name" value="PyrdxlP-dep_Trfase_small"/>
</dbReference>
<dbReference type="GO" id="GO:0008168">
    <property type="term" value="F:methyltransferase activity"/>
    <property type="evidence" value="ECO:0007669"/>
    <property type="project" value="UniProtKB-KW"/>
</dbReference>
<name>A0A1F5AY30_9BACT</name>
<dbReference type="InterPro" id="IPR049943">
    <property type="entry name" value="Ser_HO-MeTrfase-like"/>
</dbReference>
<evidence type="ECO:0000313" key="13">
    <source>
        <dbReference type="Proteomes" id="UP000176639"/>
    </source>
</evidence>
<dbReference type="InterPro" id="IPR015424">
    <property type="entry name" value="PyrdxlP-dep_Trfase"/>
</dbReference>
<evidence type="ECO:0000256" key="4">
    <source>
        <dbReference type="ARBA" id="ARBA00011738"/>
    </source>
</evidence>
<keyword evidence="8 9" id="KW-0663">Pyridoxal phosphate</keyword>
<dbReference type="EMBL" id="MEYI01000045">
    <property type="protein sequence ID" value="OGD23302.1"/>
    <property type="molecule type" value="Genomic_DNA"/>
</dbReference>
<proteinExistence type="inferred from homology"/>
<dbReference type="InterPro" id="IPR001085">
    <property type="entry name" value="Ser_HO-MeTrfase"/>
</dbReference>
<keyword evidence="6 9" id="KW-0554">One-carbon metabolism</keyword>
<comment type="subcellular location">
    <subcellularLocation>
        <location evidence="2 9">Cytoplasm</location>
    </subcellularLocation>
</comment>
<dbReference type="GO" id="GO:0050413">
    <property type="term" value="F:D-alanine 2-hydroxymethyltransferase activity"/>
    <property type="evidence" value="ECO:0007669"/>
    <property type="project" value="UniProtKB-EC"/>
</dbReference>
<dbReference type="CDD" id="cd00378">
    <property type="entry name" value="SHMT"/>
    <property type="match status" value="1"/>
</dbReference>
<feature type="binding site" evidence="9">
    <location>
        <begin position="124"/>
        <end position="126"/>
    </location>
    <ligand>
        <name>(6S)-5,6,7,8-tetrahydrofolate</name>
        <dbReference type="ChEBI" id="CHEBI:57453"/>
    </ligand>
</feature>
<dbReference type="GO" id="GO:0005829">
    <property type="term" value="C:cytosol"/>
    <property type="evidence" value="ECO:0007669"/>
    <property type="project" value="TreeGrafter"/>
</dbReference>
<evidence type="ECO:0000256" key="3">
    <source>
        <dbReference type="ARBA" id="ARBA00006376"/>
    </source>
</evidence>
<gene>
    <name evidence="9" type="primary">mshmt</name>
    <name evidence="12" type="ORF">A2Z10_01180</name>
</gene>
<dbReference type="AlphaFoldDB" id="A0A1F5AY30"/>
<feature type="modified residue" description="N6-(pyridoxal phosphate)lysine" evidence="9 10">
    <location>
        <position position="229"/>
    </location>
</feature>
<dbReference type="GO" id="GO:0035999">
    <property type="term" value="P:tetrahydrofolate interconversion"/>
    <property type="evidence" value="ECO:0007669"/>
    <property type="project" value="UniProtKB-UniRule"/>
</dbReference>
<feature type="binding site" evidence="9">
    <location>
        <position position="120"/>
    </location>
    <ligand>
        <name>(6S)-5,6,7,8-tetrahydrofolate</name>
        <dbReference type="ChEBI" id="CHEBI:57453"/>
    </ligand>
</feature>
<evidence type="ECO:0000256" key="8">
    <source>
        <dbReference type="ARBA" id="ARBA00022898"/>
    </source>
</evidence>
<comment type="similarity">
    <text evidence="3 9">Belongs to the SHMT family.</text>
</comment>
<organism evidence="12 13">
    <name type="scientific">Candidatus Azambacteria bacterium RBG_16_47_10</name>
    <dbReference type="NCBI Taxonomy" id="1797292"/>
    <lineage>
        <taxon>Bacteria</taxon>
        <taxon>Candidatus Azamiibacteriota</taxon>
    </lineage>
</organism>
<dbReference type="Gene3D" id="3.90.1150.10">
    <property type="entry name" value="Aspartate Aminotransferase, domain 1"/>
    <property type="match status" value="1"/>
</dbReference>
<accession>A0A1F5AY30</accession>
<dbReference type="PANTHER" id="PTHR11680">
    <property type="entry name" value="SERINE HYDROXYMETHYLTRANSFERASE"/>
    <property type="match status" value="1"/>
</dbReference>
<dbReference type="HAMAP" id="MF_00051">
    <property type="entry name" value="SHMT"/>
    <property type="match status" value="1"/>
</dbReference>